<keyword evidence="8" id="KW-0328">Glycosyltransferase</keyword>
<dbReference type="GO" id="GO:0008961">
    <property type="term" value="F:phosphatidylglycerol-prolipoprotein diacylglyceryl transferase activity"/>
    <property type="evidence" value="ECO:0007669"/>
    <property type="project" value="InterPro"/>
</dbReference>
<name>A0A377JWZ1_9ENTE</name>
<reference evidence="8 9" key="1">
    <citation type="submission" date="2018-06" db="EMBL/GenBank/DDBJ databases">
        <authorList>
            <consortium name="Pathogen Informatics"/>
            <person name="Doyle S."/>
        </authorList>
    </citation>
    <scope>NUCLEOTIDE SEQUENCE [LARGE SCALE GENOMIC DNA]</scope>
    <source>
        <strain evidence="8 9">NCTC8129</strain>
    </source>
</reference>
<dbReference type="Proteomes" id="UP000254070">
    <property type="component" value="Unassembled WGS sequence"/>
</dbReference>
<organism evidence="8 9">
    <name type="scientific">Enterococcus durans</name>
    <dbReference type="NCBI Taxonomy" id="53345"/>
    <lineage>
        <taxon>Bacteria</taxon>
        <taxon>Bacillati</taxon>
        <taxon>Bacillota</taxon>
        <taxon>Bacilli</taxon>
        <taxon>Lactobacillales</taxon>
        <taxon>Enterococcaceae</taxon>
        <taxon>Enterococcus</taxon>
    </lineage>
</organism>
<sequence>MREPYDRVFISFGPFTIYWYAIFIVFGIIIGYFVANRRAKRAALPEDTIVDLLLYGLPVSIISARLYYVLFELPLYIDDPLSILKNLGRWSSNTWWINWCCIDRGYLLQEEKSFFLECC</sequence>
<keyword evidence="2" id="KW-1003">Cell membrane</keyword>
<dbReference type="EC" id="2.4.99.-" evidence="8"/>
<evidence type="ECO:0000256" key="2">
    <source>
        <dbReference type="ARBA" id="ARBA00022475"/>
    </source>
</evidence>
<protein>
    <submittedName>
        <fullName evidence="8">Prolipoprotein diacylglyceryl transferase</fullName>
        <ecNumber evidence="8">2.4.99.-</ecNumber>
    </submittedName>
</protein>
<evidence type="ECO:0000313" key="9">
    <source>
        <dbReference type="Proteomes" id="UP000254070"/>
    </source>
</evidence>
<keyword evidence="3 8" id="KW-0808">Transferase</keyword>
<dbReference type="PANTHER" id="PTHR30589">
    <property type="entry name" value="PROLIPOPROTEIN DIACYLGLYCERYL TRANSFERASE"/>
    <property type="match status" value="1"/>
</dbReference>
<dbReference type="PANTHER" id="PTHR30589:SF0">
    <property type="entry name" value="PHOSPHATIDYLGLYCEROL--PROLIPOPROTEIN DIACYLGLYCERYL TRANSFERASE"/>
    <property type="match status" value="1"/>
</dbReference>
<keyword evidence="8" id="KW-0449">Lipoprotein</keyword>
<dbReference type="EMBL" id="UGIF01000001">
    <property type="protein sequence ID" value="STP16588.1"/>
    <property type="molecule type" value="Genomic_DNA"/>
</dbReference>
<proteinExistence type="inferred from homology"/>
<evidence type="ECO:0000256" key="1">
    <source>
        <dbReference type="ARBA" id="ARBA00007150"/>
    </source>
</evidence>
<dbReference type="GO" id="GO:0042158">
    <property type="term" value="P:lipoprotein biosynthetic process"/>
    <property type="evidence" value="ECO:0007669"/>
    <property type="project" value="InterPro"/>
</dbReference>
<dbReference type="GO" id="GO:0005886">
    <property type="term" value="C:plasma membrane"/>
    <property type="evidence" value="ECO:0007669"/>
    <property type="project" value="InterPro"/>
</dbReference>
<accession>A0A377JWZ1</accession>
<gene>
    <name evidence="8" type="primary">lgt_2</name>
    <name evidence="8" type="ORF">NCTC8129_00007</name>
</gene>
<keyword evidence="5 7" id="KW-1133">Transmembrane helix</keyword>
<dbReference type="Pfam" id="PF01790">
    <property type="entry name" value="LGT"/>
    <property type="match status" value="1"/>
</dbReference>
<evidence type="ECO:0000256" key="5">
    <source>
        <dbReference type="ARBA" id="ARBA00022989"/>
    </source>
</evidence>
<feature type="transmembrane region" description="Helical" evidence="7">
    <location>
        <begin position="17"/>
        <end position="36"/>
    </location>
</feature>
<keyword evidence="4 7" id="KW-0812">Transmembrane</keyword>
<comment type="similarity">
    <text evidence="1">Belongs to the Lgt family.</text>
</comment>
<dbReference type="AlphaFoldDB" id="A0A377JWZ1"/>
<feature type="transmembrane region" description="Helical" evidence="7">
    <location>
        <begin position="48"/>
        <end position="70"/>
    </location>
</feature>
<evidence type="ECO:0000313" key="8">
    <source>
        <dbReference type="EMBL" id="STP16588.1"/>
    </source>
</evidence>
<keyword evidence="6 7" id="KW-0472">Membrane</keyword>
<dbReference type="InterPro" id="IPR001640">
    <property type="entry name" value="Lgt"/>
</dbReference>
<evidence type="ECO:0000256" key="4">
    <source>
        <dbReference type="ARBA" id="ARBA00022692"/>
    </source>
</evidence>
<evidence type="ECO:0000256" key="7">
    <source>
        <dbReference type="SAM" id="Phobius"/>
    </source>
</evidence>
<evidence type="ECO:0000256" key="6">
    <source>
        <dbReference type="ARBA" id="ARBA00023136"/>
    </source>
</evidence>
<evidence type="ECO:0000256" key="3">
    <source>
        <dbReference type="ARBA" id="ARBA00022679"/>
    </source>
</evidence>